<feature type="compositionally biased region" description="Basic and acidic residues" evidence="1">
    <location>
        <begin position="60"/>
        <end position="76"/>
    </location>
</feature>
<dbReference type="Proteomes" id="UP000501690">
    <property type="component" value="Linkage Group LG10"/>
</dbReference>
<gene>
    <name evidence="2" type="ORF">DEO72_LG10g2356</name>
</gene>
<protein>
    <submittedName>
        <fullName evidence="2">Uncharacterized protein</fullName>
    </submittedName>
</protein>
<feature type="region of interest" description="Disordered" evidence="1">
    <location>
        <begin position="1"/>
        <end position="110"/>
    </location>
</feature>
<dbReference type="EMBL" id="CP039354">
    <property type="protein sequence ID" value="QCE11123.1"/>
    <property type="molecule type" value="Genomic_DNA"/>
</dbReference>
<feature type="compositionally biased region" description="Polar residues" evidence="1">
    <location>
        <begin position="31"/>
        <end position="46"/>
    </location>
</feature>
<sequence>MKKSSLQKSLQKQPTLNSLQKQPNLAKIGKTGTSNIATTTNPTNNRRIVISPEPDSNGGAKHERDSNGGAKHEREQINSNGGANANDEGKENGEDDDRPRMTNANNKYEG</sequence>
<reference evidence="2 3" key="1">
    <citation type="submission" date="2019-04" db="EMBL/GenBank/DDBJ databases">
        <title>An improved genome assembly and genetic linkage map for asparagus bean, Vigna unguiculata ssp. sesquipedialis.</title>
        <authorList>
            <person name="Xia Q."/>
            <person name="Zhang R."/>
            <person name="Dong Y."/>
        </authorList>
    </citation>
    <scope>NUCLEOTIDE SEQUENCE [LARGE SCALE GENOMIC DNA]</scope>
    <source>
        <tissue evidence="2">Leaf</tissue>
    </source>
</reference>
<feature type="compositionally biased region" description="Polar residues" evidence="1">
    <location>
        <begin position="14"/>
        <end position="23"/>
    </location>
</feature>
<evidence type="ECO:0000313" key="3">
    <source>
        <dbReference type="Proteomes" id="UP000501690"/>
    </source>
</evidence>
<accession>A0A4D6NBB4</accession>
<proteinExistence type="predicted"/>
<name>A0A4D6NBB4_VIGUN</name>
<feature type="compositionally biased region" description="Basic and acidic residues" evidence="1">
    <location>
        <begin position="87"/>
        <end position="100"/>
    </location>
</feature>
<dbReference type="AlphaFoldDB" id="A0A4D6NBB4"/>
<evidence type="ECO:0000313" key="2">
    <source>
        <dbReference type="EMBL" id="QCE11123.1"/>
    </source>
</evidence>
<evidence type="ECO:0000256" key="1">
    <source>
        <dbReference type="SAM" id="MobiDB-lite"/>
    </source>
</evidence>
<feature type="compositionally biased region" description="Low complexity" evidence="1">
    <location>
        <begin position="1"/>
        <end position="13"/>
    </location>
</feature>
<keyword evidence="3" id="KW-1185">Reference proteome</keyword>
<organism evidence="2 3">
    <name type="scientific">Vigna unguiculata</name>
    <name type="common">Cowpea</name>
    <dbReference type="NCBI Taxonomy" id="3917"/>
    <lineage>
        <taxon>Eukaryota</taxon>
        <taxon>Viridiplantae</taxon>
        <taxon>Streptophyta</taxon>
        <taxon>Embryophyta</taxon>
        <taxon>Tracheophyta</taxon>
        <taxon>Spermatophyta</taxon>
        <taxon>Magnoliopsida</taxon>
        <taxon>eudicotyledons</taxon>
        <taxon>Gunneridae</taxon>
        <taxon>Pentapetalae</taxon>
        <taxon>rosids</taxon>
        <taxon>fabids</taxon>
        <taxon>Fabales</taxon>
        <taxon>Fabaceae</taxon>
        <taxon>Papilionoideae</taxon>
        <taxon>50 kb inversion clade</taxon>
        <taxon>NPAAA clade</taxon>
        <taxon>indigoferoid/millettioid clade</taxon>
        <taxon>Phaseoleae</taxon>
        <taxon>Vigna</taxon>
    </lineage>
</organism>